<name>A0AAN7M8V4_TRANT</name>
<feature type="transmembrane region" description="Helical" evidence="1">
    <location>
        <begin position="84"/>
        <end position="105"/>
    </location>
</feature>
<evidence type="ECO:0000313" key="2">
    <source>
        <dbReference type="EMBL" id="KAK4800382.1"/>
    </source>
</evidence>
<gene>
    <name evidence="2" type="ORF">SAY86_020869</name>
</gene>
<accession>A0AAN7M8V4</accession>
<evidence type="ECO:0000256" key="1">
    <source>
        <dbReference type="SAM" id="Phobius"/>
    </source>
</evidence>
<sequence>ACPSNIAISDPQRLWLSSPSVVTLSVNSFSPRCLAHLIRLDRRSPMFSGQSSPPSVAREILAVASGRNSFLYQWRMVLSFDAPIWSYAHLFIVMGMLNSSVIPILSDLFN</sequence>
<feature type="non-terminal residue" evidence="2">
    <location>
        <position position="1"/>
    </location>
</feature>
<protein>
    <submittedName>
        <fullName evidence="2">Uncharacterized protein</fullName>
    </submittedName>
</protein>
<comment type="caution">
    <text evidence="2">The sequence shown here is derived from an EMBL/GenBank/DDBJ whole genome shotgun (WGS) entry which is preliminary data.</text>
</comment>
<keyword evidence="1" id="KW-0472">Membrane</keyword>
<keyword evidence="3" id="KW-1185">Reference proteome</keyword>
<reference evidence="2 3" key="1">
    <citation type="journal article" date="2023" name="Hortic Res">
        <title>Pangenome of water caltrop reveals structural variations and asymmetric subgenome divergence after allopolyploidization.</title>
        <authorList>
            <person name="Zhang X."/>
            <person name="Chen Y."/>
            <person name="Wang L."/>
            <person name="Yuan Y."/>
            <person name="Fang M."/>
            <person name="Shi L."/>
            <person name="Lu R."/>
            <person name="Comes H.P."/>
            <person name="Ma Y."/>
            <person name="Chen Y."/>
            <person name="Huang G."/>
            <person name="Zhou Y."/>
            <person name="Zheng Z."/>
            <person name="Qiu Y."/>
        </authorList>
    </citation>
    <scope>NUCLEOTIDE SEQUENCE [LARGE SCALE GENOMIC DNA]</scope>
    <source>
        <strain evidence="2">F231</strain>
    </source>
</reference>
<dbReference type="AlphaFoldDB" id="A0AAN7M8V4"/>
<keyword evidence="1" id="KW-1133">Transmembrane helix</keyword>
<keyword evidence="1" id="KW-0812">Transmembrane</keyword>
<evidence type="ECO:0000313" key="3">
    <source>
        <dbReference type="Proteomes" id="UP001346149"/>
    </source>
</evidence>
<organism evidence="2 3">
    <name type="scientific">Trapa natans</name>
    <name type="common">Water chestnut</name>
    <dbReference type="NCBI Taxonomy" id="22666"/>
    <lineage>
        <taxon>Eukaryota</taxon>
        <taxon>Viridiplantae</taxon>
        <taxon>Streptophyta</taxon>
        <taxon>Embryophyta</taxon>
        <taxon>Tracheophyta</taxon>
        <taxon>Spermatophyta</taxon>
        <taxon>Magnoliopsida</taxon>
        <taxon>eudicotyledons</taxon>
        <taxon>Gunneridae</taxon>
        <taxon>Pentapetalae</taxon>
        <taxon>rosids</taxon>
        <taxon>malvids</taxon>
        <taxon>Myrtales</taxon>
        <taxon>Lythraceae</taxon>
        <taxon>Trapa</taxon>
    </lineage>
</organism>
<dbReference type="Proteomes" id="UP001346149">
    <property type="component" value="Unassembled WGS sequence"/>
</dbReference>
<proteinExistence type="predicted"/>
<dbReference type="EMBL" id="JAXQNO010000003">
    <property type="protein sequence ID" value="KAK4800382.1"/>
    <property type="molecule type" value="Genomic_DNA"/>
</dbReference>